<feature type="transmembrane region" description="Helical" evidence="5">
    <location>
        <begin position="551"/>
        <end position="573"/>
    </location>
</feature>
<dbReference type="Gene3D" id="3.30.200.20">
    <property type="entry name" value="Phosphorylase Kinase, domain 1"/>
    <property type="match status" value="1"/>
</dbReference>
<evidence type="ECO:0000256" key="5">
    <source>
        <dbReference type="SAM" id="Phobius"/>
    </source>
</evidence>
<keyword evidence="3" id="KW-0393">Immunoglobulin domain</keyword>
<dbReference type="EMBL" id="CALNXJ010000027">
    <property type="protein sequence ID" value="CAH3133341.1"/>
    <property type="molecule type" value="Genomic_DNA"/>
</dbReference>
<keyword evidence="5" id="KW-0472">Membrane</keyword>
<dbReference type="FunFam" id="2.60.40.10:FF:000032">
    <property type="entry name" value="palladin isoform X1"/>
    <property type="match status" value="1"/>
</dbReference>
<dbReference type="SMART" id="SM00409">
    <property type="entry name" value="IG"/>
    <property type="match status" value="6"/>
</dbReference>
<organism evidence="7 8">
    <name type="scientific">Pocillopora meandrina</name>
    <dbReference type="NCBI Taxonomy" id="46732"/>
    <lineage>
        <taxon>Eukaryota</taxon>
        <taxon>Metazoa</taxon>
        <taxon>Cnidaria</taxon>
        <taxon>Anthozoa</taxon>
        <taxon>Hexacorallia</taxon>
        <taxon>Scleractinia</taxon>
        <taxon>Astrocoeniina</taxon>
        <taxon>Pocilloporidae</taxon>
        <taxon>Pocillopora</taxon>
    </lineage>
</organism>
<dbReference type="PANTHER" id="PTHR45080">
    <property type="entry name" value="CONTACTIN 5"/>
    <property type="match status" value="1"/>
</dbReference>
<feature type="domain" description="Ig-like" evidence="6">
    <location>
        <begin position="191"/>
        <end position="264"/>
    </location>
</feature>
<dbReference type="GO" id="GO:0005886">
    <property type="term" value="C:plasma membrane"/>
    <property type="evidence" value="ECO:0007669"/>
    <property type="project" value="TreeGrafter"/>
</dbReference>
<keyword evidence="1" id="KW-0732">Signal</keyword>
<evidence type="ECO:0000256" key="3">
    <source>
        <dbReference type="ARBA" id="ARBA00023319"/>
    </source>
</evidence>
<feature type="domain" description="Ig-like" evidence="6">
    <location>
        <begin position="97"/>
        <end position="186"/>
    </location>
</feature>
<gene>
    <name evidence="7" type="ORF">PMEA_00015021</name>
</gene>
<protein>
    <recommendedName>
        <fullName evidence="6">Ig-like domain-containing protein</fullName>
    </recommendedName>
</protein>
<dbReference type="GO" id="GO:0007156">
    <property type="term" value="P:homophilic cell adhesion via plasma membrane adhesion molecules"/>
    <property type="evidence" value="ECO:0007669"/>
    <property type="project" value="TreeGrafter"/>
</dbReference>
<evidence type="ECO:0000313" key="8">
    <source>
        <dbReference type="Proteomes" id="UP001159428"/>
    </source>
</evidence>
<evidence type="ECO:0000256" key="2">
    <source>
        <dbReference type="ARBA" id="ARBA00023157"/>
    </source>
</evidence>
<dbReference type="AlphaFoldDB" id="A0AAU9X1S6"/>
<dbReference type="InterPro" id="IPR013783">
    <property type="entry name" value="Ig-like_fold"/>
</dbReference>
<dbReference type="InterPro" id="IPR036179">
    <property type="entry name" value="Ig-like_dom_sf"/>
</dbReference>
<dbReference type="InterPro" id="IPR007110">
    <property type="entry name" value="Ig-like_dom"/>
</dbReference>
<keyword evidence="8" id="KW-1185">Reference proteome</keyword>
<dbReference type="SUPFAM" id="SSF48726">
    <property type="entry name" value="Immunoglobulin"/>
    <property type="match status" value="6"/>
</dbReference>
<dbReference type="InterPro" id="IPR013098">
    <property type="entry name" value="Ig_I-set"/>
</dbReference>
<dbReference type="SMART" id="SM00408">
    <property type="entry name" value="IGc2"/>
    <property type="match status" value="6"/>
</dbReference>
<accession>A0AAU9X1S6</accession>
<dbReference type="InterPro" id="IPR017441">
    <property type="entry name" value="Protein_kinase_ATP_BS"/>
</dbReference>
<dbReference type="Pfam" id="PF13927">
    <property type="entry name" value="Ig_3"/>
    <property type="match status" value="3"/>
</dbReference>
<evidence type="ECO:0000259" key="6">
    <source>
        <dbReference type="PROSITE" id="PS50835"/>
    </source>
</evidence>
<dbReference type="PROSITE" id="PS50835">
    <property type="entry name" value="IG_LIKE"/>
    <property type="match status" value="6"/>
</dbReference>
<dbReference type="CDD" id="cd00096">
    <property type="entry name" value="Ig"/>
    <property type="match status" value="3"/>
</dbReference>
<reference evidence="7 8" key="1">
    <citation type="submission" date="2022-05" db="EMBL/GenBank/DDBJ databases">
        <authorList>
            <consortium name="Genoscope - CEA"/>
            <person name="William W."/>
        </authorList>
    </citation>
    <scope>NUCLEOTIDE SEQUENCE [LARGE SCALE GENOMIC DNA]</scope>
</reference>
<feature type="domain" description="Ig-like" evidence="6">
    <location>
        <begin position="14"/>
        <end position="92"/>
    </location>
</feature>
<name>A0AAU9X1S6_9CNID</name>
<evidence type="ECO:0000256" key="4">
    <source>
        <dbReference type="PROSITE-ProRule" id="PRU10141"/>
    </source>
</evidence>
<dbReference type="Pfam" id="PF07679">
    <property type="entry name" value="I-set"/>
    <property type="match status" value="3"/>
</dbReference>
<feature type="domain" description="Ig-like" evidence="6">
    <location>
        <begin position="355"/>
        <end position="445"/>
    </location>
</feature>
<sequence length="661" mass="73670">MYFNFFTCFFKVRPEVSVSGASNLIREGDIVTLTCKIIQGRPKPQITWLKNNLSQGHNTSLSFNKITKEDAGLYTCKANNSGGISTENIYISVQEKPTARIRPNSQSILATDDELTLTCSVNEATVNITWKKDGAPMKERAVIDTQLEETTSYLNISKVVKNDSGNYSCEARNRLGDVARSTVMIKVKLPPHLNPELKNLSVPLNSPLETDCFERGDLPVFVNWTKDGKALGNSNTLVIKRVTFDDGGFYECAAENLVGKVDISFWIDVTVPPHLNPELKNLSVPLNSTLETDCFERGDLPVFVNWTKDGKALGNNNTLVIKRVTFDDGGFYECAAENLVGKVNISFWIDVTVSPQILLSPVNQSVSDGDPVNFTCRVTGVPRPKLTWTLDGRKLPLGINQRKFERDSFLESSLEMQRATKEMAGTYKCTAENKANRTSYSTKLQVFERSTAKLSPNPYPTITQGDKLRLTCSVNKATVNITWKKDGDPMKERAVIDTQLDERTSYLVIAKVVEEDSGEYSCEALNRLGNVDRSIVMIKVNRKLVLFSFLVWYYIVGSMAAVIVILLIGCFFWKRQRTAPATVLPDQGEAVEMELLNVEVDEWEIEVNRILLQDVIGRGAFGAVWRALLSSPNGRPGNRTVAAKCFTRKIHSTTCISSQST</sequence>
<keyword evidence="2" id="KW-1015">Disulfide bond</keyword>
<proteinExistence type="predicted"/>
<keyword evidence="4" id="KW-0547">Nucleotide-binding</keyword>
<keyword evidence="4" id="KW-0067">ATP-binding</keyword>
<dbReference type="PROSITE" id="PS00107">
    <property type="entry name" value="PROTEIN_KINASE_ATP"/>
    <property type="match status" value="1"/>
</dbReference>
<evidence type="ECO:0000313" key="7">
    <source>
        <dbReference type="EMBL" id="CAH3133341.1"/>
    </source>
</evidence>
<keyword evidence="5" id="KW-0812">Transmembrane</keyword>
<feature type="binding site" evidence="4">
    <location>
        <position position="644"/>
    </location>
    <ligand>
        <name>ATP</name>
        <dbReference type="ChEBI" id="CHEBI:30616"/>
    </ligand>
</feature>
<feature type="domain" description="Ig-like" evidence="6">
    <location>
        <begin position="273"/>
        <end position="346"/>
    </location>
</feature>
<comment type="caution">
    <text evidence="7">The sequence shown here is derived from an EMBL/GenBank/DDBJ whole genome shotgun (WGS) entry which is preliminary data.</text>
</comment>
<keyword evidence="5" id="KW-1133">Transmembrane helix</keyword>
<evidence type="ECO:0000256" key="1">
    <source>
        <dbReference type="ARBA" id="ARBA00022729"/>
    </source>
</evidence>
<dbReference type="Gene3D" id="2.60.40.10">
    <property type="entry name" value="Immunoglobulins"/>
    <property type="match status" value="6"/>
</dbReference>
<dbReference type="Proteomes" id="UP001159428">
    <property type="component" value="Unassembled WGS sequence"/>
</dbReference>
<feature type="domain" description="Ig-like" evidence="6">
    <location>
        <begin position="450"/>
        <end position="536"/>
    </location>
</feature>
<dbReference type="InterPro" id="IPR050958">
    <property type="entry name" value="Cell_Adh-Cytoskel_Orgn"/>
</dbReference>
<dbReference type="PANTHER" id="PTHR45080:SF8">
    <property type="entry name" value="IG-LIKE DOMAIN-CONTAINING PROTEIN"/>
    <property type="match status" value="1"/>
</dbReference>
<dbReference type="InterPro" id="IPR003599">
    <property type="entry name" value="Ig_sub"/>
</dbReference>
<dbReference type="InterPro" id="IPR011009">
    <property type="entry name" value="Kinase-like_dom_sf"/>
</dbReference>
<dbReference type="GO" id="GO:0005524">
    <property type="term" value="F:ATP binding"/>
    <property type="evidence" value="ECO:0007669"/>
    <property type="project" value="UniProtKB-UniRule"/>
</dbReference>
<dbReference type="SUPFAM" id="SSF56112">
    <property type="entry name" value="Protein kinase-like (PK-like)"/>
    <property type="match status" value="1"/>
</dbReference>
<dbReference type="InterPro" id="IPR003598">
    <property type="entry name" value="Ig_sub2"/>
</dbReference>